<reference evidence="2 3" key="1">
    <citation type="submission" date="2015-04" db="EMBL/GenBank/DDBJ databases">
        <title>Lasius niger genome sequencing.</title>
        <authorList>
            <person name="Konorov E.A."/>
            <person name="Nikitin M.A."/>
            <person name="Kirill M.V."/>
            <person name="Chang P."/>
        </authorList>
    </citation>
    <scope>NUCLEOTIDE SEQUENCE [LARGE SCALE GENOMIC DNA]</scope>
    <source>
        <tissue evidence="2">Whole</tissue>
    </source>
</reference>
<keyword evidence="1" id="KW-0732">Signal</keyword>
<sequence length="395" mass="45414">MCTKTFSLTVRTIILLAAPSSFFHELILTASACAVRGTREVPPQYTQKYRKEWDKLEATKEWLNPCTSDTLKAYCKYCKVLLNAKLGDLIKLEQTLKHVAASKPFSSKRQQMIPVQPIDTCTKEQRPYFYEILVKDIGDGYYSLLIDESTDITVNKMLGIAIRYYSVKQKRIVSTFLSLIHIEDGTAESILNYAQVYQSLNDSQEPLKIFLVQKTHKNFESKVADPTKLLSDIKRLYSTVANKILLPTARIDIYEQDIEKYLNPSPALGYAFESSCTENGILGQEKENLKSKCVSFLIVLVRKLKNRLPDNIKILERISAFSVTECLKANKFPITDIALYYGKKDAITIAQIELEWENIHHVRWEKTQDTEKFWIEITNYRDASGQNPFENRFGL</sequence>
<evidence type="ECO:0000313" key="3">
    <source>
        <dbReference type="Proteomes" id="UP000036403"/>
    </source>
</evidence>
<proteinExistence type="predicted"/>
<name>A0A0J7KRV6_LASNI</name>
<gene>
    <name evidence="2" type="ORF">RF55_6978</name>
</gene>
<dbReference type="AlphaFoldDB" id="A0A0J7KRV6"/>
<accession>A0A0J7KRV6</accession>
<dbReference type="Proteomes" id="UP000036403">
    <property type="component" value="Unassembled WGS sequence"/>
</dbReference>
<organism evidence="2 3">
    <name type="scientific">Lasius niger</name>
    <name type="common">Black garden ant</name>
    <dbReference type="NCBI Taxonomy" id="67767"/>
    <lineage>
        <taxon>Eukaryota</taxon>
        <taxon>Metazoa</taxon>
        <taxon>Ecdysozoa</taxon>
        <taxon>Arthropoda</taxon>
        <taxon>Hexapoda</taxon>
        <taxon>Insecta</taxon>
        <taxon>Pterygota</taxon>
        <taxon>Neoptera</taxon>
        <taxon>Endopterygota</taxon>
        <taxon>Hymenoptera</taxon>
        <taxon>Apocrita</taxon>
        <taxon>Aculeata</taxon>
        <taxon>Formicoidea</taxon>
        <taxon>Formicidae</taxon>
        <taxon>Formicinae</taxon>
        <taxon>Lasius</taxon>
        <taxon>Lasius</taxon>
    </lineage>
</organism>
<comment type="caution">
    <text evidence="2">The sequence shown here is derived from an EMBL/GenBank/DDBJ whole genome shotgun (WGS) entry which is preliminary data.</text>
</comment>
<dbReference type="PaxDb" id="67767-A0A0J7KRV6"/>
<dbReference type="OrthoDB" id="7691576at2759"/>
<feature type="signal peptide" evidence="1">
    <location>
        <begin position="1"/>
        <end position="23"/>
    </location>
</feature>
<protein>
    <submittedName>
        <fullName evidence="2">Zinc finger protein</fullName>
    </submittedName>
</protein>
<evidence type="ECO:0000313" key="2">
    <source>
        <dbReference type="EMBL" id="KMQ92979.1"/>
    </source>
</evidence>
<evidence type="ECO:0000256" key="1">
    <source>
        <dbReference type="SAM" id="SignalP"/>
    </source>
</evidence>
<dbReference type="EMBL" id="LBMM01003939">
    <property type="protein sequence ID" value="KMQ92979.1"/>
    <property type="molecule type" value="Genomic_DNA"/>
</dbReference>
<keyword evidence="3" id="KW-1185">Reference proteome</keyword>
<feature type="chain" id="PRO_5005290170" evidence="1">
    <location>
        <begin position="24"/>
        <end position="395"/>
    </location>
</feature>